<evidence type="ECO:0000256" key="1">
    <source>
        <dbReference type="SAM" id="SignalP"/>
    </source>
</evidence>
<dbReference type="GeneID" id="54410321"/>
<feature type="chain" id="PRO_5025586132" evidence="1">
    <location>
        <begin position="27"/>
        <end position="310"/>
    </location>
</feature>
<dbReference type="OrthoDB" id="265717at2759"/>
<keyword evidence="3" id="KW-1185">Reference proteome</keyword>
<accession>A0A6A5ZYI5</accession>
<reference evidence="2" key="1">
    <citation type="journal article" date="2020" name="Stud. Mycol.">
        <title>101 Dothideomycetes genomes: a test case for predicting lifestyles and emergence of pathogens.</title>
        <authorList>
            <person name="Haridas S."/>
            <person name="Albert R."/>
            <person name="Binder M."/>
            <person name="Bloem J."/>
            <person name="Labutti K."/>
            <person name="Salamov A."/>
            <person name="Andreopoulos B."/>
            <person name="Baker S."/>
            <person name="Barry K."/>
            <person name="Bills G."/>
            <person name="Bluhm B."/>
            <person name="Cannon C."/>
            <person name="Castanera R."/>
            <person name="Culley D."/>
            <person name="Daum C."/>
            <person name="Ezra D."/>
            <person name="Gonzalez J."/>
            <person name="Henrissat B."/>
            <person name="Kuo A."/>
            <person name="Liang C."/>
            <person name="Lipzen A."/>
            <person name="Lutzoni F."/>
            <person name="Magnuson J."/>
            <person name="Mondo S."/>
            <person name="Nolan M."/>
            <person name="Ohm R."/>
            <person name="Pangilinan J."/>
            <person name="Park H.-J."/>
            <person name="Ramirez L."/>
            <person name="Alfaro M."/>
            <person name="Sun H."/>
            <person name="Tritt A."/>
            <person name="Yoshinaga Y."/>
            <person name="Zwiers L.-H."/>
            <person name="Turgeon B."/>
            <person name="Goodwin S."/>
            <person name="Spatafora J."/>
            <person name="Crous P."/>
            <person name="Grigoriev I."/>
        </authorList>
    </citation>
    <scope>NUCLEOTIDE SEQUENCE</scope>
    <source>
        <strain evidence="2">CBS 119687</strain>
    </source>
</reference>
<gene>
    <name evidence="2" type="ORF">P153DRAFT_379885</name>
</gene>
<keyword evidence="1" id="KW-0732">Signal</keyword>
<dbReference type="RefSeq" id="XP_033518336.1">
    <property type="nucleotide sequence ID" value="XM_033669889.1"/>
</dbReference>
<protein>
    <submittedName>
        <fullName evidence="2">Uncharacterized protein</fullName>
    </submittedName>
</protein>
<sequence>MGLRESKLHYVLFAFLSVLAVRSASSSSSAAQPTISPDAAAIVCQTHDQPNPIATTYPNNATGTLNGTIAVVPITLTLARQLIPAQYRILEKAYRALLPSFPADMYPAIVQSMHDHDVQASGFSIPDFSRAGIEFPFLDLLGDNSSSFKWSPSLLMTATNLLAIGGAVAYGTNTFPATFDPSCDAYRAVPNAAAGTTSFSAKSVISGQASASSVFSPTTLEMYPLAFYKNVTNQPMFADGKTCDNMVRLFNTSVTTAPNKIENVKGTVKVKLPPLTSEREWTNVYGIRLDTAFIENNYLPCENFRGYSGV</sequence>
<name>A0A6A5ZYI5_9PLEO</name>
<organism evidence="2 3">
    <name type="scientific">Dothidotthia symphoricarpi CBS 119687</name>
    <dbReference type="NCBI Taxonomy" id="1392245"/>
    <lineage>
        <taxon>Eukaryota</taxon>
        <taxon>Fungi</taxon>
        <taxon>Dikarya</taxon>
        <taxon>Ascomycota</taxon>
        <taxon>Pezizomycotina</taxon>
        <taxon>Dothideomycetes</taxon>
        <taxon>Pleosporomycetidae</taxon>
        <taxon>Pleosporales</taxon>
        <taxon>Dothidotthiaceae</taxon>
        <taxon>Dothidotthia</taxon>
    </lineage>
</organism>
<dbReference type="EMBL" id="ML977521">
    <property type="protein sequence ID" value="KAF2123943.1"/>
    <property type="molecule type" value="Genomic_DNA"/>
</dbReference>
<proteinExistence type="predicted"/>
<dbReference type="AlphaFoldDB" id="A0A6A5ZYI5"/>
<evidence type="ECO:0000313" key="2">
    <source>
        <dbReference type="EMBL" id="KAF2123943.1"/>
    </source>
</evidence>
<feature type="signal peptide" evidence="1">
    <location>
        <begin position="1"/>
        <end position="26"/>
    </location>
</feature>
<evidence type="ECO:0000313" key="3">
    <source>
        <dbReference type="Proteomes" id="UP000799771"/>
    </source>
</evidence>
<dbReference type="Proteomes" id="UP000799771">
    <property type="component" value="Unassembled WGS sequence"/>
</dbReference>